<name>A0AAW0IP70_QUESU</name>
<dbReference type="FunFam" id="4.10.280.10:FF:000021">
    <property type="entry name" value="Transcription factor bHLH130 family"/>
    <property type="match status" value="1"/>
</dbReference>
<dbReference type="PANTHER" id="PTHR16223:SF125">
    <property type="entry name" value="OS08G0506700 PROTEIN"/>
    <property type="match status" value="1"/>
</dbReference>
<accession>A0AAW0IP70</accession>
<dbReference type="SMART" id="SM00353">
    <property type="entry name" value="HLH"/>
    <property type="match status" value="1"/>
</dbReference>
<dbReference type="PANTHER" id="PTHR16223">
    <property type="entry name" value="TRANSCRIPTION FACTOR BHLH83-RELATED"/>
    <property type="match status" value="1"/>
</dbReference>
<proteinExistence type="predicted"/>
<dbReference type="InterPro" id="IPR045843">
    <property type="entry name" value="IND-like"/>
</dbReference>
<sequence>MSLLYSPTFKYSDVKLKKNHLDFMDSNTYHHPQQQQQQQQQQHQQQQHQQQHQHNSGLMRYRSAPSSLLANLVDGSINGGGGGVGCEDYRDLRSSNPEVETMLAFMTSSNSSGDSNSQMVYQAQAAQQVQALPNHNSVGAGTTLDSSFSGLNSVGLENSMQAKMGAGNRSNLVRQSSLPPGLFSDLTIDNGFAVMRDVGTFRACNDTNGEASPSMTKLNDQLSFSARRLPQIAEIGNEITSPEDQSLGNANGSNQQYIPKFTSDSWDESAFNSLRRARDNEGNMFPTSNALETQNADSGNQTHRLTHHLSLPKTSVEMAAIEKFLQFQGSVPCKIRAKRGCATHPRSIAERVRRTRISERMRKLQELFPNMDKQTNTADMLDLAVEYIKDLQKQVKTLTDTKAKCSCSSKQKQYSNHSA</sequence>
<keyword evidence="4" id="KW-0804">Transcription</keyword>
<keyword evidence="9" id="KW-1185">Reference proteome</keyword>
<reference evidence="8 9" key="1">
    <citation type="journal article" date="2018" name="Sci. Data">
        <title>The draft genome sequence of cork oak.</title>
        <authorList>
            <person name="Ramos A.M."/>
            <person name="Usie A."/>
            <person name="Barbosa P."/>
            <person name="Barros P.M."/>
            <person name="Capote T."/>
            <person name="Chaves I."/>
            <person name="Simoes F."/>
            <person name="Abreu I."/>
            <person name="Carrasquinho I."/>
            <person name="Faro C."/>
            <person name="Guimaraes J.B."/>
            <person name="Mendonca D."/>
            <person name="Nobrega F."/>
            <person name="Rodrigues L."/>
            <person name="Saibo N.J.M."/>
            <person name="Varela M.C."/>
            <person name="Egas C."/>
            <person name="Matos J."/>
            <person name="Miguel C.M."/>
            <person name="Oliveira M.M."/>
            <person name="Ricardo C.P."/>
            <person name="Goncalves S."/>
        </authorList>
    </citation>
    <scope>NUCLEOTIDE SEQUENCE [LARGE SCALE GENOMIC DNA]</scope>
    <source>
        <strain evidence="9">cv. HL8</strain>
    </source>
</reference>
<dbReference type="GO" id="GO:0046983">
    <property type="term" value="F:protein dimerization activity"/>
    <property type="evidence" value="ECO:0007669"/>
    <property type="project" value="InterPro"/>
</dbReference>
<dbReference type="InterPro" id="IPR011598">
    <property type="entry name" value="bHLH_dom"/>
</dbReference>
<evidence type="ECO:0000256" key="6">
    <source>
        <dbReference type="SAM" id="MobiDB-lite"/>
    </source>
</evidence>
<dbReference type="GO" id="GO:0000978">
    <property type="term" value="F:RNA polymerase II cis-regulatory region sequence-specific DNA binding"/>
    <property type="evidence" value="ECO:0007669"/>
    <property type="project" value="TreeGrafter"/>
</dbReference>
<evidence type="ECO:0000256" key="5">
    <source>
        <dbReference type="ARBA" id="ARBA00023242"/>
    </source>
</evidence>
<dbReference type="CDD" id="cd11393">
    <property type="entry name" value="bHLH_AtbHLH_like"/>
    <property type="match status" value="1"/>
</dbReference>
<evidence type="ECO:0000259" key="7">
    <source>
        <dbReference type="PROSITE" id="PS50888"/>
    </source>
</evidence>
<dbReference type="SUPFAM" id="SSF47459">
    <property type="entry name" value="HLH, helix-loop-helix DNA-binding domain"/>
    <property type="match status" value="1"/>
</dbReference>
<evidence type="ECO:0000256" key="3">
    <source>
        <dbReference type="ARBA" id="ARBA00023125"/>
    </source>
</evidence>
<dbReference type="EMBL" id="PKMF04000956">
    <property type="protein sequence ID" value="KAK7816119.1"/>
    <property type="molecule type" value="Genomic_DNA"/>
</dbReference>
<dbReference type="Gene3D" id="4.10.280.10">
    <property type="entry name" value="Helix-loop-helix DNA-binding domain"/>
    <property type="match status" value="1"/>
</dbReference>
<dbReference type="Proteomes" id="UP000237347">
    <property type="component" value="Unassembled WGS sequence"/>
</dbReference>
<feature type="domain" description="BHLH" evidence="7">
    <location>
        <begin position="341"/>
        <end position="391"/>
    </location>
</feature>
<dbReference type="InterPro" id="IPR045239">
    <property type="entry name" value="bHLH95_bHLH"/>
</dbReference>
<feature type="region of interest" description="Disordered" evidence="6">
    <location>
        <begin position="25"/>
        <end position="58"/>
    </location>
</feature>
<dbReference type="PROSITE" id="PS50888">
    <property type="entry name" value="BHLH"/>
    <property type="match status" value="1"/>
</dbReference>
<dbReference type="Pfam" id="PF00010">
    <property type="entry name" value="HLH"/>
    <property type="match status" value="1"/>
</dbReference>
<keyword evidence="2" id="KW-0805">Transcription regulation</keyword>
<comment type="subcellular location">
    <subcellularLocation>
        <location evidence="1">Nucleus</location>
    </subcellularLocation>
</comment>
<dbReference type="AlphaFoldDB" id="A0AAW0IP70"/>
<dbReference type="GO" id="GO:0005634">
    <property type="term" value="C:nucleus"/>
    <property type="evidence" value="ECO:0007669"/>
    <property type="project" value="UniProtKB-SubCell"/>
</dbReference>
<evidence type="ECO:0000256" key="2">
    <source>
        <dbReference type="ARBA" id="ARBA00023015"/>
    </source>
</evidence>
<evidence type="ECO:0000256" key="4">
    <source>
        <dbReference type="ARBA" id="ARBA00023163"/>
    </source>
</evidence>
<gene>
    <name evidence="8" type="primary">BHLH130_3</name>
    <name evidence="8" type="ORF">CFP56_000696</name>
</gene>
<comment type="caution">
    <text evidence="8">The sequence shown here is derived from an EMBL/GenBank/DDBJ whole genome shotgun (WGS) entry which is preliminary data.</text>
</comment>
<dbReference type="GO" id="GO:0000981">
    <property type="term" value="F:DNA-binding transcription factor activity, RNA polymerase II-specific"/>
    <property type="evidence" value="ECO:0007669"/>
    <property type="project" value="TreeGrafter"/>
</dbReference>
<evidence type="ECO:0000256" key="1">
    <source>
        <dbReference type="ARBA" id="ARBA00004123"/>
    </source>
</evidence>
<feature type="compositionally biased region" description="Low complexity" evidence="6">
    <location>
        <begin position="33"/>
        <end position="54"/>
    </location>
</feature>
<organism evidence="8 9">
    <name type="scientific">Quercus suber</name>
    <name type="common">Cork oak</name>
    <dbReference type="NCBI Taxonomy" id="58331"/>
    <lineage>
        <taxon>Eukaryota</taxon>
        <taxon>Viridiplantae</taxon>
        <taxon>Streptophyta</taxon>
        <taxon>Embryophyta</taxon>
        <taxon>Tracheophyta</taxon>
        <taxon>Spermatophyta</taxon>
        <taxon>Magnoliopsida</taxon>
        <taxon>eudicotyledons</taxon>
        <taxon>Gunneridae</taxon>
        <taxon>Pentapetalae</taxon>
        <taxon>rosids</taxon>
        <taxon>fabids</taxon>
        <taxon>Fagales</taxon>
        <taxon>Fagaceae</taxon>
        <taxon>Quercus</taxon>
    </lineage>
</organism>
<keyword evidence="3" id="KW-0238">DNA-binding</keyword>
<protein>
    <submittedName>
        <fullName evidence="8">Transcription factor bhlh130</fullName>
    </submittedName>
</protein>
<evidence type="ECO:0000313" key="8">
    <source>
        <dbReference type="EMBL" id="KAK7816119.1"/>
    </source>
</evidence>
<dbReference type="InterPro" id="IPR036638">
    <property type="entry name" value="HLH_DNA-bd_sf"/>
</dbReference>
<evidence type="ECO:0000313" key="9">
    <source>
        <dbReference type="Proteomes" id="UP000237347"/>
    </source>
</evidence>
<keyword evidence="5" id="KW-0539">Nucleus</keyword>